<dbReference type="SUPFAM" id="SSF81593">
    <property type="entry name" value="Nucleotidyltransferase substrate binding subunit/domain"/>
    <property type="match status" value="1"/>
</dbReference>
<name>X1LQN2_9ZZZZ</name>
<dbReference type="PROSITE" id="PS50910">
    <property type="entry name" value="HEPN"/>
    <property type="match status" value="1"/>
</dbReference>
<feature type="domain" description="HEPN" evidence="1">
    <location>
        <begin position="38"/>
        <end position="144"/>
    </location>
</feature>
<gene>
    <name evidence="2" type="ORF">S06H3_35270</name>
</gene>
<dbReference type="EMBL" id="BARV01021267">
    <property type="protein sequence ID" value="GAI21672.1"/>
    <property type="molecule type" value="Genomic_DNA"/>
</dbReference>
<evidence type="ECO:0000313" key="2">
    <source>
        <dbReference type="EMBL" id="GAI21672.1"/>
    </source>
</evidence>
<reference evidence="2" key="1">
    <citation type="journal article" date="2014" name="Front. Microbiol.">
        <title>High frequency of phylogenetically diverse reductive dehalogenase-homologous genes in deep subseafloor sedimentary metagenomes.</title>
        <authorList>
            <person name="Kawai M."/>
            <person name="Futagami T."/>
            <person name="Toyoda A."/>
            <person name="Takaki Y."/>
            <person name="Nishi S."/>
            <person name="Hori S."/>
            <person name="Arai W."/>
            <person name="Tsubouchi T."/>
            <person name="Morono Y."/>
            <person name="Uchiyama I."/>
            <person name="Ito T."/>
            <person name="Fujiyama A."/>
            <person name="Inagaki F."/>
            <person name="Takami H."/>
        </authorList>
    </citation>
    <scope>NUCLEOTIDE SEQUENCE</scope>
    <source>
        <strain evidence="2">Expedition CK06-06</strain>
    </source>
</reference>
<sequence>MESLFTNSLNYEYRNRELVIFKQTILMTDKKKQIAYWIDTAKSDLDTAELLIRESRFLHGLFFCHLAIEKGIKAYVVKTTMEIPPKSHNLIYLIDLAELTVNEQDENLLGVLMKYQLEGRYPNHDPEIPSKNKALDYLNRTKELLKWLVKKL</sequence>
<organism evidence="2">
    <name type="scientific">marine sediment metagenome</name>
    <dbReference type="NCBI Taxonomy" id="412755"/>
    <lineage>
        <taxon>unclassified sequences</taxon>
        <taxon>metagenomes</taxon>
        <taxon>ecological metagenomes</taxon>
    </lineage>
</organism>
<evidence type="ECO:0000259" key="1">
    <source>
        <dbReference type="PROSITE" id="PS50910"/>
    </source>
</evidence>
<dbReference type="AlphaFoldDB" id="X1LQN2"/>
<proteinExistence type="predicted"/>
<dbReference type="InterPro" id="IPR007842">
    <property type="entry name" value="HEPN_dom"/>
</dbReference>
<protein>
    <recommendedName>
        <fullName evidence="1">HEPN domain-containing protein</fullName>
    </recommendedName>
</protein>
<dbReference type="Pfam" id="PF05168">
    <property type="entry name" value="HEPN"/>
    <property type="match status" value="1"/>
</dbReference>
<comment type="caution">
    <text evidence="2">The sequence shown here is derived from an EMBL/GenBank/DDBJ whole genome shotgun (WGS) entry which is preliminary data.</text>
</comment>
<dbReference type="SMART" id="SM00748">
    <property type="entry name" value="HEPN"/>
    <property type="match status" value="1"/>
</dbReference>
<accession>X1LQN2</accession>
<dbReference type="Gene3D" id="1.20.120.330">
    <property type="entry name" value="Nucleotidyltransferases domain 2"/>
    <property type="match status" value="1"/>
</dbReference>